<reference evidence="2 3" key="1">
    <citation type="submission" date="2017-09" db="EMBL/GenBank/DDBJ databases">
        <title>Genomics of the genus Arcobacter.</title>
        <authorList>
            <person name="Perez-Cataluna A."/>
            <person name="Figueras M.J."/>
            <person name="Salas-Masso N."/>
        </authorList>
    </citation>
    <scope>NUCLEOTIDE SEQUENCE [LARGE SCALE GENOMIC DNA]</scope>
    <source>
        <strain evidence="2 3">CECT 7386</strain>
    </source>
</reference>
<comment type="caution">
    <text evidence="2">The sequence shown here is derived from an EMBL/GenBank/DDBJ whole genome shotgun (WGS) entry which is preliminary data.</text>
</comment>
<dbReference type="RefSeq" id="WP_114841761.1">
    <property type="nucleotide sequence ID" value="NZ_CP031219.1"/>
</dbReference>
<dbReference type="PROSITE" id="PS51186">
    <property type="entry name" value="GNAT"/>
    <property type="match status" value="1"/>
</dbReference>
<sequence>MQIIIYDKSYLNKIPELFVNSIYNSCKKDYTLKQLEAWAGLNIDYKFWENKLKKTKPFLAILDGKLVGFAEFYNDYIDCFYVDYTFQKKGIGKALLTHIIYIAKQNNIKKIKVDASITSKPFFEKFGFKKVKRNLVKKANEELINYSLELIL</sequence>
<dbReference type="InterPro" id="IPR000182">
    <property type="entry name" value="GNAT_dom"/>
</dbReference>
<dbReference type="InterPro" id="IPR016181">
    <property type="entry name" value="Acyl_CoA_acyltransferase"/>
</dbReference>
<dbReference type="EMBL" id="NXID01000049">
    <property type="protein sequence ID" value="RXK14882.1"/>
    <property type="molecule type" value="Genomic_DNA"/>
</dbReference>
<protein>
    <recommendedName>
        <fullName evidence="1">N-acetyltransferase domain-containing protein</fullName>
    </recommendedName>
</protein>
<evidence type="ECO:0000259" key="1">
    <source>
        <dbReference type="PROSITE" id="PS51186"/>
    </source>
</evidence>
<dbReference type="CDD" id="cd04301">
    <property type="entry name" value="NAT_SF"/>
    <property type="match status" value="1"/>
</dbReference>
<dbReference type="Gene3D" id="3.40.630.30">
    <property type="match status" value="1"/>
</dbReference>
<accession>A0AAX2AD11</accession>
<dbReference type="Pfam" id="PF13673">
    <property type="entry name" value="Acetyltransf_10"/>
    <property type="match status" value="1"/>
</dbReference>
<dbReference type="Proteomes" id="UP000290092">
    <property type="component" value="Unassembled WGS sequence"/>
</dbReference>
<evidence type="ECO:0000313" key="3">
    <source>
        <dbReference type="Proteomes" id="UP000290092"/>
    </source>
</evidence>
<proteinExistence type="predicted"/>
<feature type="domain" description="N-acetyltransferase" evidence="1">
    <location>
        <begin position="9"/>
        <end position="152"/>
    </location>
</feature>
<name>A0AAX2AD11_9BACT</name>
<organism evidence="2 3">
    <name type="scientific">Malaciobacter mytili LMG 24559</name>
    <dbReference type="NCBI Taxonomy" id="1032238"/>
    <lineage>
        <taxon>Bacteria</taxon>
        <taxon>Pseudomonadati</taxon>
        <taxon>Campylobacterota</taxon>
        <taxon>Epsilonproteobacteria</taxon>
        <taxon>Campylobacterales</taxon>
        <taxon>Arcobacteraceae</taxon>
        <taxon>Malaciobacter</taxon>
    </lineage>
</organism>
<dbReference type="AlphaFoldDB" id="A0AAX2AD11"/>
<dbReference type="PANTHER" id="PTHR43451">
    <property type="entry name" value="ACETYLTRANSFERASE (GNAT) FAMILY PROTEIN"/>
    <property type="match status" value="1"/>
</dbReference>
<dbReference type="InterPro" id="IPR052564">
    <property type="entry name" value="N-acetyltrans/Recomb-assoc"/>
</dbReference>
<dbReference type="GO" id="GO:0016747">
    <property type="term" value="F:acyltransferase activity, transferring groups other than amino-acyl groups"/>
    <property type="evidence" value="ECO:0007669"/>
    <property type="project" value="InterPro"/>
</dbReference>
<dbReference type="KEGG" id="amyt:AMYT_1321"/>
<evidence type="ECO:0000313" key="2">
    <source>
        <dbReference type="EMBL" id="RXK14882.1"/>
    </source>
</evidence>
<keyword evidence="3" id="KW-1185">Reference proteome</keyword>
<dbReference type="SUPFAM" id="SSF55729">
    <property type="entry name" value="Acyl-CoA N-acyltransferases (Nat)"/>
    <property type="match status" value="1"/>
</dbReference>
<dbReference type="PANTHER" id="PTHR43451:SF1">
    <property type="entry name" value="ACETYLTRANSFERASE"/>
    <property type="match status" value="1"/>
</dbReference>
<gene>
    <name evidence="2" type="ORF">CP985_11610</name>
</gene>